<accession>S4TDQ5</accession>
<sequence length="329" mass="35531">MVKFPTENKLMYAGATVSNGSFSQTHLINLARDCSIVNRRGYDMTTRKGVPLIYRVAATVYPGGLDGSGYTTSVSSDVRTTVKFLGAQNNWVSRNAAVKWHAAREKMFRDAGIKKKDRGAYSHTIRYSFASNGETLSVPVDGAGNAFNGGTWDTSDLSYEADGDFGLVLTGPGDDQESNDFTGTGLQFSHAYLLSRVNQQADTNLEAEEGPAEFSVLRKMLSPTGLADEGVADDVVDEARDAQDNPPYEVLDLSDSGDVNHDVTESIELGRLCMMPQGSGASLPQTVEFHVPFGIFAVNMCHRDPGDNSGITDDLALGLQVLDIYEMQG</sequence>
<evidence type="ECO:0000313" key="1">
    <source>
        <dbReference type="EMBL" id="AGA18355.1"/>
    </source>
</evidence>
<organism evidence="1">
    <name type="scientific">uncultured marine virus</name>
    <dbReference type="NCBI Taxonomy" id="186617"/>
    <lineage>
        <taxon>Viruses</taxon>
        <taxon>environmental samples</taxon>
    </lineage>
</organism>
<proteinExistence type="predicted"/>
<protein>
    <submittedName>
        <fullName evidence="1">Uncharacterized protein</fullName>
    </submittedName>
</protein>
<name>S4TDQ5_9VIRU</name>
<reference evidence="1" key="1">
    <citation type="journal article" date="2013" name="ISME J.">
        <title>Previously unknown and highly divergent ssDNA viruses populate the oceans.</title>
        <authorList>
            <person name="Labonte J.M."/>
            <person name="Suttle C.A."/>
        </authorList>
    </citation>
    <scope>NUCLEOTIDE SEQUENCE</scope>
</reference>
<dbReference type="EMBL" id="JX904348">
    <property type="protein sequence ID" value="AGA18355.1"/>
    <property type="molecule type" value="Genomic_DNA"/>
</dbReference>